<dbReference type="GO" id="GO:0019563">
    <property type="term" value="P:glycerol catabolic process"/>
    <property type="evidence" value="ECO:0007669"/>
    <property type="project" value="TreeGrafter"/>
</dbReference>
<comment type="function">
    <text evidence="7">Involved in the gluconeogenesis. Catalyzes stereospecifically the conversion of dihydroxyacetone phosphate (DHAP) to D-glyceraldehyde-3-phosphate (G3P).</text>
</comment>
<keyword evidence="4 7" id="KW-0963">Cytoplasm</keyword>
<organism evidence="9">
    <name type="scientific">candidate division WOR-3 bacterium</name>
    <dbReference type="NCBI Taxonomy" id="2052148"/>
    <lineage>
        <taxon>Bacteria</taxon>
        <taxon>Bacteria division WOR-3</taxon>
    </lineage>
</organism>
<dbReference type="UniPathway" id="UPA00109">
    <property type="reaction ID" value="UER00189"/>
</dbReference>
<comment type="catalytic activity">
    <reaction evidence="7 8">
        <text>D-glyceraldehyde 3-phosphate = dihydroxyacetone phosphate</text>
        <dbReference type="Rhea" id="RHEA:18585"/>
        <dbReference type="ChEBI" id="CHEBI:57642"/>
        <dbReference type="ChEBI" id="CHEBI:59776"/>
        <dbReference type="EC" id="5.3.1.1"/>
    </reaction>
</comment>
<dbReference type="GO" id="GO:0046166">
    <property type="term" value="P:glyceraldehyde-3-phosphate biosynthetic process"/>
    <property type="evidence" value="ECO:0007669"/>
    <property type="project" value="TreeGrafter"/>
</dbReference>
<dbReference type="Gene3D" id="3.20.20.70">
    <property type="entry name" value="Aldolase class I"/>
    <property type="match status" value="1"/>
</dbReference>
<feature type="active site" description="Proton acceptor" evidence="7">
    <location>
        <position position="164"/>
    </location>
</feature>
<dbReference type="SUPFAM" id="SSF51351">
    <property type="entry name" value="Triosephosphate isomerase (TIM)"/>
    <property type="match status" value="1"/>
</dbReference>
<comment type="pathway">
    <text evidence="1 7 8">Carbohydrate degradation; glycolysis; D-glyceraldehyde 3-phosphate from glycerone phosphate: step 1/1.</text>
</comment>
<comment type="subunit">
    <text evidence="7 8">Homodimer.</text>
</comment>
<dbReference type="GO" id="GO:0005829">
    <property type="term" value="C:cytosol"/>
    <property type="evidence" value="ECO:0007669"/>
    <property type="project" value="TreeGrafter"/>
</dbReference>
<reference evidence="9" key="1">
    <citation type="journal article" date="2020" name="mSystems">
        <title>Genome- and Community-Level Interaction Insights into Carbon Utilization and Element Cycling Functions of Hydrothermarchaeota in Hydrothermal Sediment.</title>
        <authorList>
            <person name="Zhou Z."/>
            <person name="Liu Y."/>
            <person name="Xu W."/>
            <person name="Pan J."/>
            <person name="Luo Z.H."/>
            <person name="Li M."/>
        </authorList>
    </citation>
    <scope>NUCLEOTIDE SEQUENCE [LARGE SCALE GENOMIC DNA]</scope>
    <source>
        <strain evidence="9">HyVt-102</strain>
    </source>
</reference>
<dbReference type="InterPro" id="IPR000652">
    <property type="entry name" value="Triosephosphate_isomerase"/>
</dbReference>
<feature type="binding site" evidence="7">
    <location>
        <position position="170"/>
    </location>
    <ligand>
        <name>substrate</name>
    </ligand>
</feature>
<accession>A0A7C0ZAG7</accession>
<feature type="binding site" evidence="7">
    <location>
        <begin position="6"/>
        <end position="8"/>
    </location>
    <ligand>
        <name>substrate</name>
    </ligand>
</feature>
<keyword evidence="3 7" id="KW-0312">Gluconeogenesis</keyword>
<protein>
    <recommendedName>
        <fullName evidence="7 8">Triosephosphate isomerase</fullName>
        <shortName evidence="7">TIM</shortName>
        <shortName evidence="7">TPI</shortName>
        <ecNumber evidence="7 8">5.3.1.1</ecNumber>
    </recommendedName>
    <alternativeName>
        <fullName evidence="7">Triose-phosphate isomerase</fullName>
    </alternativeName>
</protein>
<dbReference type="InterPro" id="IPR020861">
    <property type="entry name" value="Triosephosphate_isomerase_AS"/>
</dbReference>
<evidence type="ECO:0000313" key="9">
    <source>
        <dbReference type="EMBL" id="HDI83570.1"/>
    </source>
</evidence>
<dbReference type="InterPro" id="IPR022896">
    <property type="entry name" value="TrioseP_Isoase_bac/euk"/>
</dbReference>
<dbReference type="Proteomes" id="UP000885847">
    <property type="component" value="Unassembled WGS sequence"/>
</dbReference>
<evidence type="ECO:0000256" key="7">
    <source>
        <dbReference type="HAMAP-Rule" id="MF_00147"/>
    </source>
</evidence>
<proteinExistence type="inferred from homology"/>
<dbReference type="PROSITE" id="PS00171">
    <property type="entry name" value="TIM_1"/>
    <property type="match status" value="1"/>
</dbReference>
<dbReference type="EC" id="5.3.1.1" evidence="7 8"/>
<comment type="subcellular location">
    <subcellularLocation>
        <location evidence="7 8">Cytoplasm</location>
    </subcellularLocation>
</comment>
<feature type="active site" description="Electrophile" evidence="7">
    <location>
        <position position="94"/>
    </location>
</feature>
<feature type="binding site" evidence="7">
    <location>
        <position position="204"/>
    </location>
    <ligand>
        <name>substrate</name>
    </ligand>
</feature>
<name>A0A7C0ZAG7_UNCW3</name>
<feature type="binding site" evidence="7">
    <location>
        <begin position="225"/>
        <end position="226"/>
    </location>
    <ligand>
        <name>substrate</name>
    </ligand>
</feature>
<dbReference type="Pfam" id="PF00121">
    <property type="entry name" value="TIM"/>
    <property type="match status" value="1"/>
</dbReference>
<keyword evidence="5 7" id="KW-0324">Glycolysis</keyword>
<keyword evidence="6 7" id="KW-0413">Isomerase</keyword>
<comment type="similarity">
    <text evidence="2 7 8">Belongs to the triosephosphate isomerase family.</text>
</comment>
<evidence type="ECO:0000256" key="4">
    <source>
        <dbReference type="ARBA" id="ARBA00022490"/>
    </source>
</evidence>
<evidence type="ECO:0000256" key="6">
    <source>
        <dbReference type="ARBA" id="ARBA00023235"/>
    </source>
</evidence>
<sequence length="245" mass="26765">MLIAGNWKMNKGSIDEAVALAREVKIGAYNLKGKVDIMVAPPFTVLSHVVDTLKGSRVKVGAQNMFYEDAGAYTGEISPDFLLDLGVEYVILGHSERRKFFHETDETVLQKALKAREKGLKYIVCVGETLEQREKGEAKEVVGKQVKAILDGGAYSENLIFAYEPVWAIGTGKVATPELAQEMHGYIRELLGENRNTLILYGGSVKPENAEGLLRMDDIDGALVGGASLNAESFIKITKIAEECV</sequence>
<dbReference type="PANTHER" id="PTHR21139:SF42">
    <property type="entry name" value="TRIOSEPHOSPHATE ISOMERASE"/>
    <property type="match status" value="1"/>
</dbReference>
<dbReference type="InterPro" id="IPR035990">
    <property type="entry name" value="TIM_sf"/>
</dbReference>
<dbReference type="CDD" id="cd00311">
    <property type="entry name" value="TIM"/>
    <property type="match status" value="1"/>
</dbReference>
<evidence type="ECO:0000256" key="8">
    <source>
        <dbReference type="RuleBase" id="RU363013"/>
    </source>
</evidence>
<evidence type="ECO:0000256" key="5">
    <source>
        <dbReference type="ARBA" id="ARBA00023152"/>
    </source>
</evidence>
<dbReference type="InterPro" id="IPR013785">
    <property type="entry name" value="Aldolase_TIM"/>
</dbReference>
<dbReference type="HAMAP" id="MF_00147_B">
    <property type="entry name" value="TIM_B"/>
    <property type="match status" value="1"/>
</dbReference>
<dbReference type="UniPathway" id="UPA00138"/>
<dbReference type="FunFam" id="3.20.20.70:FF:000016">
    <property type="entry name" value="Triosephosphate isomerase"/>
    <property type="match status" value="1"/>
</dbReference>
<evidence type="ECO:0000256" key="1">
    <source>
        <dbReference type="ARBA" id="ARBA00004680"/>
    </source>
</evidence>
<comment type="caution">
    <text evidence="9">The sequence shown here is derived from an EMBL/GenBank/DDBJ whole genome shotgun (WGS) entry which is preliminary data.</text>
</comment>
<dbReference type="AlphaFoldDB" id="A0A7C0ZAG7"/>
<dbReference type="PROSITE" id="PS51440">
    <property type="entry name" value="TIM_2"/>
    <property type="match status" value="1"/>
</dbReference>
<evidence type="ECO:0000256" key="2">
    <source>
        <dbReference type="ARBA" id="ARBA00007422"/>
    </source>
</evidence>
<dbReference type="GO" id="GO:0006094">
    <property type="term" value="P:gluconeogenesis"/>
    <property type="evidence" value="ECO:0007669"/>
    <property type="project" value="UniProtKB-UniRule"/>
</dbReference>
<dbReference type="GO" id="GO:0004807">
    <property type="term" value="F:triose-phosphate isomerase activity"/>
    <property type="evidence" value="ECO:0007669"/>
    <property type="project" value="UniProtKB-UniRule"/>
</dbReference>
<comment type="pathway">
    <text evidence="7 8">Carbohydrate biosynthesis; gluconeogenesis.</text>
</comment>
<dbReference type="GO" id="GO:0006096">
    <property type="term" value="P:glycolytic process"/>
    <property type="evidence" value="ECO:0007669"/>
    <property type="project" value="UniProtKB-UniRule"/>
</dbReference>
<evidence type="ECO:0000256" key="3">
    <source>
        <dbReference type="ARBA" id="ARBA00022432"/>
    </source>
</evidence>
<dbReference type="NCBIfam" id="TIGR00419">
    <property type="entry name" value="tim"/>
    <property type="match status" value="1"/>
</dbReference>
<dbReference type="PANTHER" id="PTHR21139">
    <property type="entry name" value="TRIOSEPHOSPHATE ISOMERASE"/>
    <property type="match status" value="1"/>
</dbReference>
<gene>
    <name evidence="7" type="primary">tpiA</name>
    <name evidence="9" type="ORF">ENF18_07265</name>
</gene>
<dbReference type="EMBL" id="DQWE01000344">
    <property type="protein sequence ID" value="HDI83570.1"/>
    <property type="molecule type" value="Genomic_DNA"/>
</dbReference>